<keyword evidence="3" id="KW-1185">Reference proteome</keyword>
<dbReference type="AlphaFoldDB" id="A0AAE1ADM1"/>
<feature type="chain" id="PRO_5042250372" evidence="1">
    <location>
        <begin position="23"/>
        <end position="187"/>
    </location>
</feature>
<dbReference type="EMBL" id="JAWDGP010002133">
    <property type="protein sequence ID" value="KAK3785316.1"/>
    <property type="molecule type" value="Genomic_DNA"/>
</dbReference>
<proteinExistence type="predicted"/>
<accession>A0AAE1ADM1</accession>
<name>A0AAE1ADM1_9GAST</name>
<evidence type="ECO:0000256" key="1">
    <source>
        <dbReference type="SAM" id="SignalP"/>
    </source>
</evidence>
<sequence>MFHIAFLLLLAGHELRLRPVGATSLTSQDVMEAGSMTSEESIRLPRLKRAVTDKPEYVPQKVTKKDRDSIRTVLEVAATNFFDHDVYYRANGTEVIEIHPGSSRRKRTLFIIRQMFIRKTGCLFSVVQILKKTFPGKRYILERLCFFSGTSYLKVCGRIFLYRDGFYDLRSIGIKHYCDSKYYFKSK</sequence>
<feature type="signal peptide" evidence="1">
    <location>
        <begin position="1"/>
        <end position="22"/>
    </location>
</feature>
<gene>
    <name evidence="2" type="ORF">RRG08_067147</name>
</gene>
<comment type="caution">
    <text evidence="2">The sequence shown here is derived from an EMBL/GenBank/DDBJ whole genome shotgun (WGS) entry which is preliminary data.</text>
</comment>
<reference evidence="2" key="1">
    <citation type="journal article" date="2023" name="G3 (Bethesda)">
        <title>A reference genome for the long-term kleptoplast-retaining sea slug Elysia crispata morphotype clarki.</title>
        <authorList>
            <person name="Eastman K.E."/>
            <person name="Pendleton A.L."/>
            <person name="Shaikh M.A."/>
            <person name="Suttiyut T."/>
            <person name="Ogas R."/>
            <person name="Tomko P."/>
            <person name="Gavelis G."/>
            <person name="Widhalm J.R."/>
            <person name="Wisecaver J.H."/>
        </authorList>
    </citation>
    <scope>NUCLEOTIDE SEQUENCE</scope>
    <source>
        <strain evidence="2">ECLA1</strain>
    </source>
</reference>
<protein>
    <submittedName>
        <fullName evidence="2">Uncharacterized protein</fullName>
    </submittedName>
</protein>
<evidence type="ECO:0000313" key="3">
    <source>
        <dbReference type="Proteomes" id="UP001283361"/>
    </source>
</evidence>
<organism evidence="2 3">
    <name type="scientific">Elysia crispata</name>
    <name type="common">lettuce slug</name>
    <dbReference type="NCBI Taxonomy" id="231223"/>
    <lineage>
        <taxon>Eukaryota</taxon>
        <taxon>Metazoa</taxon>
        <taxon>Spiralia</taxon>
        <taxon>Lophotrochozoa</taxon>
        <taxon>Mollusca</taxon>
        <taxon>Gastropoda</taxon>
        <taxon>Heterobranchia</taxon>
        <taxon>Euthyneura</taxon>
        <taxon>Panpulmonata</taxon>
        <taxon>Sacoglossa</taxon>
        <taxon>Placobranchoidea</taxon>
        <taxon>Plakobranchidae</taxon>
        <taxon>Elysia</taxon>
    </lineage>
</organism>
<keyword evidence="1" id="KW-0732">Signal</keyword>
<evidence type="ECO:0000313" key="2">
    <source>
        <dbReference type="EMBL" id="KAK3785316.1"/>
    </source>
</evidence>
<dbReference type="Proteomes" id="UP001283361">
    <property type="component" value="Unassembled WGS sequence"/>
</dbReference>